<keyword evidence="3" id="KW-1185">Reference proteome</keyword>
<feature type="compositionally biased region" description="Basic and acidic residues" evidence="1">
    <location>
        <begin position="1"/>
        <end position="10"/>
    </location>
</feature>
<dbReference type="STRING" id="80966.ENSAPOP00000005452"/>
<name>A0A3Q1FEV9_9TELE</name>
<proteinExistence type="predicted"/>
<evidence type="ECO:0000256" key="1">
    <source>
        <dbReference type="SAM" id="MobiDB-lite"/>
    </source>
</evidence>
<accession>A0A3Q1FEV9</accession>
<dbReference type="Proteomes" id="UP000257200">
    <property type="component" value="Unplaced"/>
</dbReference>
<sequence length="94" mass="11210">MADLEERQNLLEDEDEDRQTPRGPGRPMLPICDPSHLLHRVVVLVFMCFLGFGEQFLRDPDGSLWRFWTNLNEINRFVYKGSLWCCRVGRMLYY</sequence>
<evidence type="ECO:0000313" key="2">
    <source>
        <dbReference type="Ensembl" id="ENSAPOP00000005575.1"/>
    </source>
</evidence>
<reference evidence="2" key="1">
    <citation type="submission" date="2025-05" db="UniProtKB">
        <authorList>
            <consortium name="Ensembl"/>
        </authorList>
    </citation>
    <scope>IDENTIFICATION</scope>
</reference>
<dbReference type="GeneTree" id="ENSGT01000000216454"/>
<dbReference type="Ensembl" id="ENSAPOT00000008121.1">
    <property type="protein sequence ID" value="ENSAPOP00000005575.1"/>
    <property type="gene ID" value="ENSAPOG00000000194.1"/>
</dbReference>
<protein>
    <submittedName>
        <fullName evidence="2">Uncharacterized protein</fullName>
    </submittedName>
</protein>
<dbReference type="AlphaFoldDB" id="A0A3Q1FEV9"/>
<dbReference type="Ensembl" id="ENSAPOT00000008346.1">
    <property type="protein sequence ID" value="ENSAPOP00000005452.1"/>
    <property type="gene ID" value="ENSAPOG00000007134.1"/>
</dbReference>
<organism evidence="2 3">
    <name type="scientific">Acanthochromis polyacanthus</name>
    <name type="common">spiny chromis</name>
    <dbReference type="NCBI Taxonomy" id="80966"/>
    <lineage>
        <taxon>Eukaryota</taxon>
        <taxon>Metazoa</taxon>
        <taxon>Chordata</taxon>
        <taxon>Craniata</taxon>
        <taxon>Vertebrata</taxon>
        <taxon>Euteleostomi</taxon>
        <taxon>Actinopterygii</taxon>
        <taxon>Neopterygii</taxon>
        <taxon>Teleostei</taxon>
        <taxon>Neoteleostei</taxon>
        <taxon>Acanthomorphata</taxon>
        <taxon>Ovalentaria</taxon>
        <taxon>Pomacentridae</taxon>
        <taxon>Acanthochromis</taxon>
    </lineage>
</organism>
<evidence type="ECO:0000313" key="3">
    <source>
        <dbReference type="Proteomes" id="UP000257200"/>
    </source>
</evidence>
<feature type="region of interest" description="Disordered" evidence="1">
    <location>
        <begin position="1"/>
        <end position="27"/>
    </location>
</feature>